<dbReference type="SUPFAM" id="SSF52540">
    <property type="entry name" value="P-loop containing nucleoside triphosphate hydrolases"/>
    <property type="match status" value="1"/>
</dbReference>
<feature type="domain" description="ABC transporter" evidence="1">
    <location>
        <begin position="39"/>
        <end position="80"/>
    </location>
</feature>
<keyword evidence="2" id="KW-1185">Reference proteome</keyword>
<dbReference type="Pfam" id="PF00005">
    <property type="entry name" value="ABC_tran"/>
    <property type="match status" value="1"/>
</dbReference>
<dbReference type="GO" id="GO:0016887">
    <property type="term" value="F:ATP hydrolysis activity"/>
    <property type="evidence" value="ECO:0007669"/>
    <property type="project" value="InterPro"/>
</dbReference>
<accession>A0A914DHA2</accession>
<evidence type="ECO:0000313" key="3">
    <source>
        <dbReference type="WBParaSite" id="ACRNAN_scaffold26020.g9822.t1"/>
    </source>
</evidence>
<dbReference type="InterPro" id="IPR003439">
    <property type="entry name" value="ABC_transporter-like_ATP-bd"/>
</dbReference>
<sequence length="83" mass="8980">KPKPNCASPSGVQLPNVVGNIEFKNLHFRYPTRPEVKILDDLSFSVKNGQTIALVGHSGCGKSTSIDLLMRYYDAEMGAVSGN</sequence>
<reference evidence="3" key="1">
    <citation type="submission" date="2022-11" db="UniProtKB">
        <authorList>
            <consortium name="WormBaseParasite"/>
        </authorList>
    </citation>
    <scope>IDENTIFICATION</scope>
</reference>
<dbReference type="AlphaFoldDB" id="A0A914DHA2"/>
<dbReference type="InterPro" id="IPR027417">
    <property type="entry name" value="P-loop_NTPase"/>
</dbReference>
<evidence type="ECO:0000259" key="1">
    <source>
        <dbReference type="Pfam" id="PF00005"/>
    </source>
</evidence>
<dbReference type="GO" id="GO:0005524">
    <property type="term" value="F:ATP binding"/>
    <property type="evidence" value="ECO:0007669"/>
    <property type="project" value="InterPro"/>
</dbReference>
<dbReference type="GO" id="GO:0042626">
    <property type="term" value="F:ATPase-coupled transmembrane transporter activity"/>
    <property type="evidence" value="ECO:0007669"/>
    <property type="project" value="TreeGrafter"/>
</dbReference>
<dbReference type="GO" id="GO:0005886">
    <property type="term" value="C:plasma membrane"/>
    <property type="evidence" value="ECO:0007669"/>
    <property type="project" value="TreeGrafter"/>
</dbReference>
<name>A0A914DHA2_9BILA</name>
<dbReference type="Proteomes" id="UP000887540">
    <property type="component" value="Unplaced"/>
</dbReference>
<dbReference type="WBParaSite" id="ACRNAN_scaffold26020.g9822.t1">
    <property type="protein sequence ID" value="ACRNAN_scaffold26020.g9822.t1"/>
    <property type="gene ID" value="ACRNAN_scaffold26020.g9822"/>
</dbReference>
<protein>
    <submittedName>
        <fullName evidence="3">ABC transporter domain-containing protein</fullName>
    </submittedName>
</protein>
<evidence type="ECO:0000313" key="2">
    <source>
        <dbReference type="Proteomes" id="UP000887540"/>
    </source>
</evidence>
<organism evidence="2 3">
    <name type="scientific">Acrobeloides nanus</name>
    <dbReference type="NCBI Taxonomy" id="290746"/>
    <lineage>
        <taxon>Eukaryota</taxon>
        <taxon>Metazoa</taxon>
        <taxon>Ecdysozoa</taxon>
        <taxon>Nematoda</taxon>
        <taxon>Chromadorea</taxon>
        <taxon>Rhabditida</taxon>
        <taxon>Tylenchina</taxon>
        <taxon>Cephalobomorpha</taxon>
        <taxon>Cephaloboidea</taxon>
        <taxon>Cephalobidae</taxon>
        <taxon>Acrobeloides</taxon>
    </lineage>
</organism>
<dbReference type="Gene3D" id="3.40.50.300">
    <property type="entry name" value="P-loop containing nucleotide triphosphate hydrolases"/>
    <property type="match status" value="1"/>
</dbReference>
<dbReference type="PANTHER" id="PTHR24222:SF76">
    <property type="entry name" value="MYCOBACTIN IMPORT ATP-BINDING_PERMEASE PROTEIN IRTB"/>
    <property type="match status" value="1"/>
</dbReference>
<proteinExistence type="predicted"/>
<dbReference type="InterPro" id="IPR039421">
    <property type="entry name" value="Type_1_exporter"/>
</dbReference>
<dbReference type="PANTHER" id="PTHR24222">
    <property type="entry name" value="ABC TRANSPORTER B FAMILY"/>
    <property type="match status" value="1"/>
</dbReference>